<feature type="non-terminal residue" evidence="2">
    <location>
        <position position="315"/>
    </location>
</feature>
<evidence type="ECO:0000313" key="2">
    <source>
        <dbReference type="EMBL" id="CAF1092927.1"/>
    </source>
</evidence>
<reference evidence="2" key="1">
    <citation type="submission" date="2021-02" db="EMBL/GenBank/DDBJ databases">
        <authorList>
            <person name="Nowell W R."/>
        </authorList>
    </citation>
    <scope>NUCLEOTIDE SEQUENCE</scope>
    <source>
        <strain evidence="2">Ploen Becks lab</strain>
    </source>
</reference>
<feature type="compositionally biased region" description="Polar residues" evidence="1">
    <location>
        <begin position="78"/>
        <end position="87"/>
    </location>
</feature>
<accession>A0A814NJV0</accession>
<name>A0A814NJV0_9BILA</name>
<evidence type="ECO:0000256" key="1">
    <source>
        <dbReference type="SAM" id="MobiDB-lite"/>
    </source>
</evidence>
<gene>
    <name evidence="2" type="ORF">OXX778_LOCUS20762</name>
</gene>
<dbReference type="AlphaFoldDB" id="A0A814NJV0"/>
<feature type="region of interest" description="Disordered" evidence="1">
    <location>
        <begin position="55"/>
        <end position="97"/>
    </location>
</feature>
<sequence length="315" mass="37030">MDTHVQSNKRSGGHLETYGNAKVTRYEHNNDMESSTYEIHEAYDSLDMWQNRPTKAANRPKNMRQNTKNNEEKINADELNTSPPSQGRQKRQNKQLSIKELKKIKEDETRKCIVDEMYNEDDNVKNWEKEKIENEVNRRLRVRINEEKKKQWNMLDDANTNNDMINQANSENKGARQPRQNKKINEQLMTKQHKNQEGANTMYQKNTVNNDEMAIGSSINKKFQTAELNDENYEQTEIETMVNMIIDDDMEPKKIEQMVNGQKLIANQEILGKTDVEANDKILLNSSGINKTTDFFEKRKVENYELEVKYPRTAY</sequence>
<feature type="compositionally biased region" description="Polar residues" evidence="1">
    <location>
        <begin position="1"/>
        <end position="10"/>
    </location>
</feature>
<feature type="region of interest" description="Disordered" evidence="1">
    <location>
        <begin position="1"/>
        <end position="22"/>
    </location>
</feature>
<proteinExistence type="predicted"/>
<dbReference type="EMBL" id="CAJNOC010007150">
    <property type="protein sequence ID" value="CAF1092927.1"/>
    <property type="molecule type" value="Genomic_DNA"/>
</dbReference>
<comment type="caution">
    <text evidence="2">The sequence shown here is derived from an EMBL/GenBank/DDBJ whole genome shotgun (WGS) entry which is preliminary data.</text>
</comment>
<organism evidence="2 3">
    <name type="scientific">Brachionus calyciflorus</name>
    <dbReference type="NCBI Taxonomy" id="104777"/>
    <lineage>
        <taxon>Eukaryota</taxon>
        <taxon>Metazoa</taxon>
        <taxon>Spiralia</taxon>
        <taxon>Gnathifera</taxon>
        <taxon>Rotifera</taxon>
        <taxon>Eurotatoria</taxon>
        <taxon>Monogononta</taxon>
        <taxon>Pseudotrocha</taxon>
        <taxon>Ploima</taxon>
        <taxon>Brachionidae</taxon>
        <taxon>Brachionus</taxon>
    </lineage>
</organism>
<dbReference type="Proteomes" id="UP000663879">
    <property type="component" value="Unassembled WGS sequence"/>
</dbReference>
<keyword evidence="3" id="KW-1185">Reference proteome</keyword>
<evidence type="ECO:0000313" key="3">
    <source>
        <dbReference type="Proteomes" id="UP000663879"/>
    </source>
</evidence>
<protein>
    <submittedName>
        <fullName evidence="2">Uncharacterized protein</fullName>
    </submittedName>
</protein>